<feature type="transmembrane region" description="Helical" evidence="5">
    <location>
        <begin position="174"/>
        <end position="195"/>
    </location>
</feature>
<keyword evidence="2 5" id="KW-0812">Transmembrane</keyword>
<keyword evidence="7" id="KW-1185">Reference proteome</keyword>
<evidence type="ECO:0000313" key="7">
    <source>
        <dbReference type="Proteomes" id="UP000254866"/>
    </source>
</evidence>
<dbReference type="AlphaFoldDB" id="A0A370TMW6"/>
<organism evidence="6 7">
    <name type="scientific">Venustampulla echinocandica</name>
    <dbReference type="NCBI Taxonomy" id="2656787"/>
    <lineage>
        <taxon>Eukaryota</taxon>
        <taxon>Fungi</taxon>
        <taxon>Dikarya</taxon>
        <taxon>Ascomycota</taxon>
        <taxon>Pezizomycotina</taxon>
        <taxon>Leotiomycetes</taxon>
        <taxon>Helotiales</taxon>
        <taxon>Pleuroascaceae</taxon>
        <taxon>Venustampulla</taxon>
    </lineage>
</organism>
<keyword evidence="4 5" id="KW-0472">Membrane</keyword>
<dbReference type="PANTHER" id="PTHR23294">
    <property type="entry name" value="ET TRANSLATION PRODUCT-RELATED"/>
    <property type="match status" value="1"/>
</dbReference>
<evidence type="ECO:0000256" key="3">
    <source>
        <dbReference type="ARBA" id="ARBA00022989"/>
    </source>
</evidence>
<dbReference type="Pfam" id="PF05978">
    <property type="entry name" value="UNC-93"/>
    <property type="match status" value="1"/>
</dbReference>
<evidence type="ECO:0000256" key="1">
    <source>
        <dbReference type="ARBA" id="ARBA00004141"/>
    </source>
</evidence>
<name>A0A370TMW6_9HELO</name>
<evidence type="ECO:0000256" key="2">
    <source>
        <dbReference type="ARBA" id="ARBA00022692"/>
    </source>
</evidence>
<reference evidence="6 7" key="1">
    <citation type="journal article" date="2018" name="IMA Fungus">
        <title>IMA Genome-F 9: Draft genome sequence of Annulohypoxylon stygium, Aspergillus mulundensis, Berkeleyomyces basicola (syn. Thielaviopsis basicola), Ceratocystis smalleyi, two Cercospora beticola strains, Coleophoma cylindrospora, Fusarium fracticaudum, Phialophora cf. hyalina, and Morchella septimelata.</title>
        <authorList>
            <person name="Wingfield B.D."/>
            <person name="Bills G.F."/>
            <person name="Dong Y."/>
            <person name="Huang W."/>
            <person name="Nel W.J."/>
            <person name="Swalarsk-Parry B.S."/>
            <person name="Vaghefi N."/>
            <person name="Wilken P.M."/>
            <person name="An Z."/>
            <person name="de Beer Z.W."/>
            <person name="De Vos L."/>
            <person name="Chen L."/>
            <person name="Duong T.A."/>
            <person name="Gao Y."/>
            <person name="Hammerbacher A."/>
            <person name="Kikkert J.R."/>
            <person name="Li Y."/>
            <person name="Li H."/>
            <person name="Li K."/>
            <person name="Li Q."/>
            <person name="Liu X."/>
            <person name="Ma X."/>
            <person name="Naidoo K."/>
            <person name="Pethybridge S.J."/>
            <person name="Sun J."/>
            <person name="Steenkamp E.T."/>
            <person name="van der Nest M.A."/>
            <person name="van Wyk S."/>
            <person name="Wingfield M.J."/>
            <person name="Xiong C."/>
            <person name="Yue Q."/>
            <person name="Zhang X."/>
        </authorList>
    </citation>
    <scope>NUCLEOTIDE SEQUENCE [LARGE SCALE GENOMIC DNA]</scope>
    <source>
        <strain evidence="6 7">BP 5553</strain>
    </source>
</reference>
<feature type="transmembrane region" description="Helical" evidence="5">
    <location>
        <begin position="55"/>
        <end position="72"/>
    </location>
</feature>
<evidence type="ECO:0000313" key="6">
    <source>
        <dbReference type="EMBL" id="RDL36883.1"/>
    </source>
</evidence>
<dbReference type="GeneID" id="43599084"/>
<dbReference type="InterPro" id="IPR010291">
    <property type="entry name" value="Ion_channel_UNC-93"/>
</dbReference>
<protein>
    <submittedName>
        <fullName evidence="6">Uncharacterized protein</fullName>
    </submittedName>
</protein>
<feature type="transmembrane region" description="Helical" evidence="5">
    <location>
        <begin position="104"/>
        <end position="128"/>
    </location>
</feature>
<keyword evidence="3 5" id="KW-1133">Transmembrane helix</keyword>
<dbReference type="InterPro" id="IPR051617">
    <property type="entry name" value="UNC-93-like_regulator"/>
</dbReference>
<dbReference type="OrthoDB" id="196103at2759"/>
<dbReference type="GO" id="GO:0016020">
    <property type="term" value="C:membrane"/>
    <property type="evidence" value="ECO:0007669"/>
    <property type="project" value="UniProtKB-SubCell"/>
</dbReference>
<proteinExistence type="predicted"/>
<feature type="transmembrane region" description="Helical" evidence="5">
    <location>
        <begin position="79"/>
        <end position="98"/>
    </location>
</feature>
<accession>A0A370TMW6</accession>
<gene>
    <name evidence="6" type="ORF">BP5553_06235</name>
</gene>
<dbReference type="PANTHER" id="PTHR23294:SF59">
    <property type="entry name" value="UNC93-LIKE PROTEIN C922.05C"/>
    <property type="match status" value="1"/>
</dbReference>
<dbReference type="RefSeq" id="XP_031869539.1">
    <property type="nucleotide sequence ID" value="XM_032014858.1"/>
</dbReference>
<feature type="transmembrane region" description="Helical" evidence="5">
    <location>
        <begin position="18"/>
        <end position="40"/>
    </location>
</feature>
<sequence length="209" mass="22340">MGAAKNTFRRSRPINQNIIVGLILFYLPGIYTTLTGLGAGGGKPSSSVVANQTNAILYGMFTLFACLGGTIVNLIRPRLSLMVGSLGYPLYVGGLWYFDVTGHSWFPLFGGAVLGVLAGILMTCAGMIATSYAEEREKVPRHAMDDSSSGSQHWRTISFAVNIDQTKAGGVSGAVYIVFIIIQCSSLLLSAFLIIDPKDVVRDDGTHLE</sequence>
<comment type="subcellular location">
    <subcellularLocation>
        <location evidence="1">Membrane</location>
        <topology evidence="1">Multi-pass membrane protein</topology>
    </subcellularLocation>
</comment>
<evidence type="ECO:0000256" key="5">
    <source>
        <dbReference type="SAM" id="Phobius"/>
    </source>
</evidence>
<comment type="caution">
    <text evidence="6">The sequence shown here is derived from an EMBL/GenBank/DDBJ whole genome shotgun (WGS) entry which is preliminary data.</text>
</comment>
<dbReference type="InterPro" id="IPR036259">
    <property type="entry name" value="MFS_trans_sf"/>
</dbReference>
<evidence type="ECO:0000256" key="4">
    <source>
        <dbReference type="ARBA" id="ARBA00023136"/>
    </source>
</evidence>
<dbReference type="SUPFAM" id="SSF103473">
    <property type="entry name" value="MFS general substrate transporter"/>
    <property type="match status" value="1"/>
</dbReference>
<dbReference type="EMBL" id="NPIC01000004">
    <property type="protein sequence ID" value="RDL36883.1"/>
    <property type="molecule type" value="Genomic_DNA"/>
</dbReference>
<dbReference type="Proteomes" id="UP000254866">
    <property type="component" value="Unassembled WGS sequence"/>
</dbReference>